<feature type="region of interest" description="Disordered" evidence="1">
    <location>
        <begin position="1"/>
        <end position="22"/>
    </location>
</feature>
<accession>A0A4D4JJ84</accession>
<evidence type="ECO:0000259" key="2">
    <source>
        <dbReference type="Pfam" id="PF00934"/>
    </source>
</evidence>
<dbReference type="OrthoDB" id="3700980at2"/>
<feature type="domain" description="PE" evidence="2">
    <location>
        <begin position="24"/>
        <end position="113"/>
    </location>
</feature>
<dbReference type="Pfam" id="PF00934">
    <property type="entry name" value="PE"/>
    <property type="match status" value="1"/>
</dbReference>
<dbReference type="AlphaFoldDB" id="A0A4D4JJ84"/>
<comment type="caution">
    <text evidence="3">The sequence shown here is derived from an EMBL/GenBank/DDBJ whole genome shotgun (WGS) entry which is preliminary data.</text>
</comment>
<gene>
    <name evidence="3" type="ORF">GTS_55960</name>
</gene>
<dbReference type="InterPro" id="IPR000084">
    <property type="entry name" value="PE-PGRS_N"/>
</dbReference>
<dbReference type="Proteomes" id="UP000298860">
    <property type="component" value="Unassembled WGS sequence"/>
</dbReference>
<sequence length="121" mass="13011">MPFAAMPADGQRQPIPGAGGADKMIVQPDKVLALKKELEDARNRVRDFLQDKADYLRVPPMAADPVSKDASGAFTATAETAVRVAWAYVAQLSNTIDGLDQAAKAYNLAEDTNTSTFNRQA</sequence>
<dbReference type="Gene3D" id="1.10.287.850">
    <property type="entry name" value="HP0062-like domain"/>
    <property type="match status" value="1"/>
</dbReference>
<name>A0A4D4JJ84_9PSEU</name>
<dbReference type="EMBL" id="BJFL01000071">
    <property type="protein sequence ID" value="GDY33963.1"/>
    <property type="molecule type" value="Genomic_DNA"/>
</dbReference>
<protein>
    <recommendedName>
        <fullName evidence="2">PE domain-containing protein</fullName>
    </recommendedName>
</protein>
<dbReference type="RefSeq" id="WP_137816862.1">
    <property type="nucleotide sequence ID" value="NZ_BJFL01000071.1"/>
</dbReference>
<proteinExistence type="predicted"/>
<keyword evidence="4" id="KW-1185">Reference proteome</keyword>
<reference evidence="4" key="1">
    <citation type="submission" date="2019-04" db="EMBL/GenBank/DDBJ databases">
        <title>Draft genome sequence of Pseudonocardiaceae bacterium SL3-2-4.</title>
        <authorList>
            <person name="Ningsih F."/>
            <person name="Yokota A."/>
            <person name="Sakai Y."/>
            <person name="Nanatani K."/>
            <person name="Yabe S."/>
            <person name="Oetari A."/>
            <person name="Sjamsuridzal W."/>
        </authorList>
    </citation>
    <scope>NUCLEOTIDE SEQUENCE [LARGE SCALE GENOMIC DNA]</scope>
    <source>
        <strain evidence="4">SL3-2-4</strain>
    </source>
</reference>
<evidence type="ECO:0000256" key="1">
    <source>
        <dbReference type="SAM" id="MobiDB-lite"/>
    </source>
</evidence>
<evidence type="ECO:0000313" key="3">
    <source>
        <dbReference type="EMBL" id="GDY33963.1"/>
    </source>
</evidence>
<evidence type="ECO:0000313" key="4">
    <source>
        <dbReference type="Proteomes" id="UP000298860"/>
    </source>
</evidence>
<organism evidence="3 4">
    <name type="scientific">Gandjariella thermophila</name>
    <dbReference type="NCBI Taxonomy" id="1931992"/>
    <lineage>
        <taxon>Bacteria</taxon>
        <taxon>Bacillati</taxon>
        <taxon>Actinomycetota</taxon>
        <taxon>Actinomycetes</taxon>
        <taxon>Pseudonocardiales</taxon>
        <taxon>Pseudonocardiaceae</taxon>
        <taxon>Gandjariella</taxon>
    </lineage>
</organism>